<dbReference type="InterPro" id="IPR029058">
    <property type="entry name" value="AB_hydrolase_fold"/>
</dbReference>
<dbReference type="PANTHER" id="PTHR11005">
    <property type="entry name" value="LYSOSOMAL ACID LIPASE-RELATED"/>
    <property type="match status" value="1"/>
</dbReference>
<sequence>MVPVLGRLSFRDYGALIFGFLFLAFESLLQIIIVCLPKPVINWFYRRSRALFNRVSERPKHRSEEKKSGDRILNARDFGELCSIYGYTHEEHVVLTKDGYLLGLHRLPSKMGHKKTNPGSSTGKPVVYLHHGLLMNSEVWVCLTDAERALPFVLAEQGYDVWLGNNRCGAFRTFRPTCSISRNRGNKYSKKSLHHGPNSSKFWDFSMDDFAWHDIPDSINHILEVTKAEKLSYVGFSQGTAQAFAALSIHPALNEKVNVFIALAPAMSPPGLSAPIVDGLMKASPTLLFLFFGRKSILSSATMWQSILYPPIFASMIDRSLIWLFNWHSHNISTEQKIAAYAHLYSFASVKSVVHWFQIMRNAAFQMYDDDVLSPVVRTSVSSYRPARFPTRNIVTPIVLLYGDRDSLVHIETMLAQLPDHTVAKALHTYEHLDILWGKNVHKDVIPEVVHALEYYRCSHASDDAVVDSKPLKIDKVNDME</sequence>
<dbReference type="AlphaFoldDB" id="A0A409XGD9"/>
<keyword evidence="4" id="KW-0442">Lipid degradation</keyword>
<dbReference type="GO" id="GO:0016042">
    <property type="term" value="P:lipid catabolic process"/>
    <property type="evidence" value="ECO:0007669"/>
    <property type="project" value="UniProtKB-KW"/>
</dbReference>
<evidence type="ECO:0000313" key="9">
    <source>
        <dbReference type="EMBL" id="PPQ89717.1"/>
    </source>
</evidence>
<dbReference type="EMBL" id="NHYD01001843">
    <property type="protein sequence ID" value="PPQ89717.1"/>
    <property type="molecule type" value="Genomic_DNA"/>
</dbReference>
<proteinExistence type="inferred from homology"/>
<gene>
    <name evidence="9" type="ORF">CVT25_014118</name>
</gene>
<dbReference type="OrthoDB" id="9974421at2759"/>
<evidence type="ECO:0000256" key="6">
    <source>
        <dbReference type="ARBA" id="ARBA00023180"/>
    </source>
</evidence>
<keyword evidence="7" id="KW-0812">Transmembrane</keyword>
<evidence type="ECO:0000256" key="3">
    <source>
        <dbReference type="ARBA" id="ARBA00022801"/>
    </source>
</evidence>
<organism evidence="9 10">
    <name type="scientific">Psilocybe cyanescens</name>
    <dbReference type="NCBI Taxonomy" id="93625"/>
    <lineage>
        <taxon>Eukaryota</taxon>
        <taxon>Fungi</taxon>
        <taxon>Dikarya</taxon>
        <taxon>Basidiomycota</taxon>
        <taxon>Agaricomycotina</taxon>
        <taxon>Agaricomycetes</taxon>
        <taxon>Agaricomycetidae</taxon>
        <taxon>Agaricales</taxon>
        <taxon>Agaricineae</taxon>
        <taxon>Strophariaceae</taxon>
        <taxon>Psilocybe</taxon>
    </lineage>
</organism>
<keyword evidence="6" id="KW-0325">Glycoprotein</keyword>
<dbReference type="FunFam" id="3.40.50.1820:FF:000057">
    <property type="entry name" value="Lipase"/>
    <property type="match status" value="1"/>
</dbReference>
<keyword evidence="2" id="KW-0732">Signal</keyword>
<dbReference type="Proteomes" id="UP000283269">
    <property type="component" value="Unassembled WGS sequence"/>
</dbReference>
<dbReference type="InParanoid" id="A0A409XGD9"/>
<dbReference type="Gene3D" id="3.40.50.1820">
    <property type="entry name" value="alpha/beta hydrolase"/>
    <property type="match status" value="1"/>
</dbReference>
<dbReference type="GO" id="GO:0016787">
    <property type="term" value="F:hydrolase activity"/>
    <property type="evidence" value="ECO:0007669"/>
    <property type="project" value="UniProtKB-KW"/>
</dbReference>
<accession>A0A409XGD9</accession>
<evidence type="ECO:0000256" key="7">
    <source>
        <dbReference type="SAM" id="Phobius"/>
    </source>
</evidence>
<reference evidence="9 10" key="1">
    <citation type="journal article" date="2018" name="Evol. Lett.">
        <title>Horizontal gene cluster transfer increased hallucinogenic mushroom diversity.</title>
        <authorList>
            <person name="Reynolds H.T."/>
            <person name="Vijayakumar V."/>
            <person name="Gluck-Thaler E."/>
            <person name="Korotkin H.B."/>
            <person name="Matheny P.B."/>
            <person name="Slot J.C."/>
        </authorList>
    </citation>
    <scope>NUCLEOTIDE SEQUENCE [LARGE SCALE GENOMIC DNA]</scope>
    <source>
        <strain evidence="9 10">2631</strain>
    </source>
</reference>
<evidence type="ECO:0000259" key="8">
    <source>
        <dbReference type="Pfam" id="PF04083"/>
    </source>
</evidence>
<name>A0A409XGD9_PSICY</name>
<feature type="transmembrane region" description="Helical" evidence="7">
    <location>
        <begin position="13"/>
        <end position="36"/>
    </location>
</feature>
<evidence type="ECO:0000313" key="10">
    <source>
        <dbReference type="Proteomes" id="UP000283269"/>
    </source>
</evidence>
<keyword evidence="7" id="KW-0472">Membrane</keyword>
<comment type="caution">
    <text evidence="9">The sequence shown here is derived from an EMBL/GenBank/DDBJ whole genome shotgun (WGS) entry which is preliminary data.</text>
</comment>
<keyword evidence="5" id="KW-0443">Lipid metabolism</keyword>
<dbReference type="Pfam" id="PF04083">
    <property type="entry name" value="Abhydro_lipase"/>
    <property type="match status" value="1"/>
</dbReference>
<dbReference type="InterPro" id="IPR006693">
    <property type="entry name" value="AB_hydrolase_lipase"/>
</dbReference>
<keyword evidence="3" id="KW-0378">Hydrolase</keyword>
<dbReference type="SUPFAM" id="SSF53474">
    <property type="entry name" value="alpha/beta-Hydrolases"/>
    <property type="match status" value="1"/>
</dbReference>
<evidence type="ECO:0000256" key="5">
    <source>
        <dbReference type="ARBA" id="ARBA00023098"/>
    </source>
</evidence>
<evidence type="ECO:0000256" key="1">
    <source>
        <dbReference type="ARBA" id="ARBA00010701"/>
    </source>
</evidence>
<keyword evidence="7" id="KW-1133">Transmembrane helix</keyword>
<evidence type="ECO:0000256" key="2">
    <source>
        <dbReference type="ARBA" id="ARBA00022729"/>
    </source>
</evidence>
<keyword evidence="10" id="KW-1185">Reference proteome</keyword>
<feature type="domain" description="Partial AB-hydrolase lipase" evidence="8">
    <location>
        <begin position="80"/>
        <end position="142"/>
    </location>
</feature>
<comment type="similarity">
    <text evidence="1">Belongs to the AB hydrolase superfamily. Lipase family.</text>
</comment>
<dbReference type="STRING" id="93625.A0A409XGD9"/>
<evidence type="ECO:0000256" key="4">
    <source>
        <dbReference type="ARBA" id="ARBA00022963"/>
    </source>
</evidence>
<dbReference type="FunCoup" id="A0A409XGD9">
    <property type="interactions" value="26"/>
</dbReference>
<protein>
    <recommendedName>
        <fullName evidence="8">Partial AB-hydrolase lipase domain-containing protein</fullName>
    </recommendedName>
</protein>